<dbReference type="Proteomes" id="UP000001555">
    <property type="component" value="Unassembled WGS sequence"/>
</dbReference>
<dbReference type="InterPro" id="IPR000998">
    <property type="entry name" value="MAM_dom"/>
</dbReference>
<dbReference type="OrthoDB" id="6507545at2759"/>
<dbReference type="PROSITE" id="PS50060">
    <property type="entry name" value="MAM_2"/>
    <property type="match status" value="2"/>
</dbReference>
<feature type="domain" description="MAM" evidence="1">
    <location>
        <begin position="40"/>
        <end position="218"/>
    </location>
</feature>
<proteinExistence type="predicted"/>
<dbReference type="EMBL" id="DS817992">
    <property type="protein sequence ID" value="EEC11522.1"/>
    <property type="molecule type" value="Genomic_DNA"/>
</dbReference>
<dbReference type="InterPro" id="IPR013320">
    <property type="entry name" value="ConA-like_dom_sf"/>
</dbReference>
<dbReference type="InParanoid" id="B7PY50"/>
<dbReference type="InterPro" id="IPR051560">
    <property type="entry name" value="MAM_domain-containing"/>
</dbReference>
<sequence length="389" mass="42447">MFQGSIQDSEDGYMALDDIAVYVNESCSNLPRDNAARNRGDYFYMDCSFLGSANDTVVALELRSPTLPALSEPVCLSFHYYMFGAGPRRLVLKHLSESSNSTLFQQIGCTTADRCGNLTSPSFGDKQRPRCLELWHYGDETKDSSLWAGILLKTGPAEILWTRPGSVPTTSWALARVEVPEQKGDFQVFISGSINATSNSTAVVAVDNVRLTLEPCPHVASCDFEEDLCGYENDFMPPFKWLVGSGRMAGSASPKIPGLVPLGGGSAVPRWFAYVDTSKPIKGPNLTATLRSAIFQADDNSTVLLRFLRTGKAIQSMEVRLNAWHPNGSKTVKSWTLGEGEDWQSFEQELQPSDETQLEVSVTRSGQTGGIAALASIAIGHIRTRGELK</sequence>
<dbReference type="EMBL" id="ABJB010404455">
    <property type="status" value="NOT_ANNOTATED_CDS"/>
    <property type="molecule type" value="Genomic_DNA"/>
</dbReference>
<keyword evidence="4" id="KW-1185">Reference proteome</keyword>
<dbReference type="VEuPathDB" id="VectorBase:ISCI008511"/>
<reference evidence="3" key="2">
    <citation type="submission" date="2020-05" db="UniProtKB">
        <authorList>
            <consortium name="EnsemblMetazoa"/>
        </authorList>
    </citation>
    <scope>IDENTIFICATION</scope>
    <source>
        <strain evidence="3">wikel</strain>
    </source>
</reference>
<evidence type="ECO:0000313" key="4">
    <source>
        <dbReference type="Proteomes" id="UP000001555"/>
    </source>
</evidence>
<accession>B7PY50</accession>
<dbReference type="PaxDb" id="6945-B7PY50"/>
<dbReference type="Gene3D" id="2.60.120.200">
    <property type="match status" value="3"/>
</dbReference>
<dbReference type="GO" id="GO:0016020">
    <property type="term" value="C:membrane"/>
    <property type="evidence" value="ECO:0007669"/>
    <property type="project" value="InterPro"/>
</dbReference>
<name>B7PY50_IXOSC</name>
<dbReference type="EnsemblMetazoa" id="ISCW008511-RA">
    <property type="protein sequence ID" value="ISCW008511-PA"/>
    <property type="gene ID" value="ISCW008511"/>
</dbReference>
<dbReference type="EMBL" id="ABJB010387722">
    <property type="status" value="NOT_ANNOTATED_CDS"/>
    <property type="molecule type" value="Genomic_DNA"/>
</dbReference>
<reference evidence="2 4" key="1">
    <citation type="submission" date="2008-03" db="EMBL/GenBank/DDBJ databases">
        <title>Annotation of Ixodes scapularis.</title>
        <authorList>
            <consortium name="Ixodes scapularis Genome Project Consortium"/>
            <person name="Caler E."/>
            <person name="Hannick L.I."/>
            <person name="Bidwell S."/>
            <person name="Joardar V."/>
            <person name="Thiagarajan M."/>
            <person name="Amedeo P."/>
            <person name="Galinsky K.J."/>
            <person name="Schobel S."/>
            <person name="Inman J."/>
            <person name="Hostetler J."/>
            <person name="Miller J."/>
            <person name="Hammond M."/>
            <person name="Megy K."/>
            <person name="Lawson D."/>
            <person name="Kodira C."/>
            <person name="Sutton G."/>
            <person name="Meyer J."/>
            <person name="Hill C.A."/>
            <person name="Birren B."/>
            <person name="Nene V."/>
            <person name="Collins F."/>
            <person name="Alarcon-Chaidez F."/>
            <person name="Wikel S."/>
            <person name="Strausberg R."/>
        </authorList>
    </citation>
    <scope>NUCLEOTIDE SEQUENCE [LARGE SCALE GENOMIC DNA]</scope>
    <source>
        <strain evidence="4">Wikel</strain>
        <strain evidence="2">Wikel colony</strain>
    </source>
</reference>
<dbReference type="SMART" id="SM00137">
    <property type="entry name" value="MAM"/>
    <property type="match status" value="1"/>
</dbReference>
<dbReference type="Pfam" id="PF00629">
    <property type="entry name" value="MAM"/>
    <property type="match status" value="3"/>
</dbReference>
<dbReference type="PANTHER" id="PTHR23282:SF101">
    <property type="entry name" value="MAM DOMAIN-CONTAINING PROTEIN"/>
    <property type="match status" value="1"/>
</dbReference>
<evidence type="ECO:0000259" key="1">
    <source>
        <dbReference type="PROSITE" id="PS50060"/>
    </source>
</evidence>
<organism>
    <name type="scientific">Ixodes scapularis</name>
    <name type="common">Black-legged tick</name>
    <name type="synonym">Deer tick</name>
    <dbReference type="NCBI Taxonomy" id="6945"/>
    <lineage>
        <taxon>Eukaryota</taxon>
        <taxon>Metazoa</taxon>
        <taxon>Ecdysozoa</taxon>
        <taxon>Arthropoda</taxon>
        <taxon>Chelicerata</taxon>
        <taxon>Arachnida</taxon>
        <taxon>Acari</taxon>
        <taxon>Parasitiformes</taxon>
        <taxon>Ixodida</taxon>
        <taxon>Ixodoidea</taxon>
        <taxon>Ixodidae</taxon>
        <taxon>Ixodinae</taxon>
        <taxon>Ixodes</taxon>
    </lineage>
</organism>
<protein>
    <recommendedName>
        <fullName evidence="1">MAM domain-containing protein</fullName>
    </recommendedName>
</protein>
<dbReference type="EMBL" id="ABJB011114096">
    <property type="status" value="NOT_ANNOTATED_CDS"/>
    <property type="molecule type" value="Genomic_DNA"/>
</dbReference>
<dbReference type="VEuPathDB" id="VectorBase:ISCP_002214"/>
<gene>
    <name evidence="2" type="ORF">IscW_ISCW008511</name>
</gene>
<dbReference type="HOGENOM" id="CLU_710346_0_0_1"/>
<dbReference type="PANTHER" id="PTHR23282">
    <property type="entry name" value="APICAL ENDOSOMAL GLYCOPROTEIN PRECURSOR"/>
    <property type="match status" value="1"/>
</dbReference>
<dbReference type="VEuPathDB" id="VectorBase:ISCW008511"/>
<evidence type="ECO:0000313" key="3">
    <source>
        <dbReference type="EnsemblMetazoa" id="ISCW008511-PA"/>
    </source>
</evidence>
<dbReference type="AlphaFoldDB" id="B7PY50"/>
<evidence type="ECO:0000313" key="2">
    <source>
        <dbReference type="EMBL" id="EEC11522.1"/>
    </source>
</evidence>
<dbReference type="SUPFAM" id="SSF49899">
    <property type="entry name" value="Concanavalin A-like lectins/glucanases"/>
    <property type="match status" value="3"/>
</dbReference>
<dbReference type="EMBL" id="ABJB010418101">
    <property type="status" value="NOT_ANNOTATED_CDS"/>
    <property type="molecule type" value="Genomic_DNA"/>
</dbReference>
<feature type="domain" description="MAM" evidence="1">
    <location>
        <begin position="220"/>
        <end position="379"/>
    </location>
</feature>
<dbReference type="EMBL" id="ABJB010392545">
    <property type="status" value="NOT_ANNOTATED_CDS"/>
    <property type="molecule type" value="Genomic_DNA"/>
</dbReference>